<dbReference type="InterPro" id="IPR019278">
    <property type="entry name" value="DICT_dom"/>
</dbReference>
<dbReference type="InterPro" id="IPR036890">
    <property type="entry name" value="HATPase_C_sf"/>
</dbReference>
<dbReference type="EC" id="2.7.13.3" evidence="2"/>
<evidence type="ECO:0000256" key="5">
    <source>
        <dbReference type="ARBA" id="ARBA00022777"/>
    </source>
</evidence>
<evidence type="ECO:0000256" key="1">
    <source>
        <dbReference type="ARBA" id="ARBA00000085"/>
    </source>
</evidence>
<keyword evidence="5 8" id="KW-0418">Kinase</keyword>
<organism evidence="8 9">
    <name type="scientific">Rippkaea orientalis (strain PCC 8801 / RF-1)</name>
    <name type="common">Cyanothece sp. (strain PCC 8801)</name>
    <dbReference type="NCBI Taxonomy" id="41431"/>
    <lineage>
        <taxon>Bacteria</taxon>
        <taxon>Bacillati</taxon>
        <taxon>Cyanobacteriota</taxon>
        <taxon>Cyanophyceae</taxon>
        <taxon>Oscillatoriophycideae</taxon>
        <taxon>Chroococcales</taxon>
        <taxon>Aphanothecaceae</taxon>
        <taxon>Rippkaea</taxon>
        <taxon>Rippkaea orientalis</taxon>
    </lineage>
</organism>
<dbReference type="EMBL" id="CP001287">
    <property type="protein sequence ID" value="ACK68028.1"/>
    <property type="molecule type" value="Genomic_DNA"/>
</dbReference>
<gene>
    <name evidence="8" type="ordered locus">PCC8801_4093</name>
</gene>
<dbReference type="InterPro" id="IPR003594">
    <property type="entry name" value="HATPase_dom"/>
</dbReference>
<dbReference type="FunFam" id="3.30.565.10:FF:000006">
    <property type="entry name" value="Sensor histidine kinase WalK"/>
    <property type="match status" value="1"/>
</dbReference>
<feature type="domain" description="Histidine kinase" evidence="7">
    <location>
        <begin position="253"/>
        <end position="469"/>
    </location>
</feature>
<dbReference type="GO" id="GO:0000155">
    <property type="term" value="F:phosphorelay sensor kinase activity"/>
    <property type="evidence" value="ECO:0007669"/>
    <property type="project" value="InterPro"/>
</dbReference>
<evidence type="ECO:0000256" key="3">
    <source>
        <dbReference type="ARBA" id="ARBA00022553"/>
    </source>
</evidence>
<reference evidence="9" key="1">
    <citation type="journal article" date="2011" name="MBio">
        <title>Novel metabolic attributes of the genus Cyanothece, comprising a group of unicellular nitrogen-fixing Cyanobacteria.</title>
        <authorList>
            <person name="Bandyopadhyay A."/>
            <person name="Elvitigala T."/>
            <person name="Welsh E."/>
            <person name="Stockel J."/>
            <person name="Liberton M."/>
            <person name="Min H."/>
            <person name="Sherman L.A."/>
            <person name="Pakrasi H.B."/>
        </authorList>
    </citation>
    <scope>NUCLEOTIDE SEQUENCE [LARGE SCALE GENOMIC DNA]</scope>
    <source>
        <strain evidence="9">PCC 8801</strain>
    </source>
</reference>
<dbReference type="PROSITE" id="PS50109">
    <property type="entry name" value="HIS_KIN"/>
    <property type="match status" value="1"/>
</dbReference>
<dbReference type="eggNOG" id="COG5002">
    <property type="taxonomic scope" value="Bacteria"/>
</dbReference>
<comment type="catalytic activity">
    <reaction evidence="1">
        <text>ATP + protein L-histidine = ADP + protein N-phospho-L-histidine.</text>
        <dbReference type="EC" id="2.7.13.3"/>
    </reaction>
</comment>
<dbReference type="Gene3D" id="1.10.287.130">
    <property type="match status" value="1"/>
</dbReference>
<proteinExistence type="predicted"/>
<dbReference type="OrthoDB" id="476434at2"/>
<evidence type="ECO:0000256" key="4">
    <source>
        <dbReference type="ARBA" id="ARBA00022679"/>
    </source>
</evidence>
<dbReference type="STRING" id="41431.PCC8801_4093"/>
<dbReference type="InterPro" id="IPR050736">
    <property type="entry name" value="Sensor_HK_Regulatory"/>
</dbReference>
<dbReference type="AlphaFoldDB" id="B7K5X5"/>
<dbReference type="Pfam" id="PF10069">
    <property type="entry name" value="DICT"/>
    <property type="match status" value="1"/>
</dbReference>
<keyword evidence="6" id="KW-0902">Two-component regulatory system</keyword>
<evidence type="ECO:0000313" key="9">
    <source>
        <dbReference type="Proteomes" id="UP000008204"/>
    </source>
</evidence>
<dbReference type="SMART" id="SM00387">
    <property type="entry name" value="HATPase_c"/>
    <property type="match status" value="1"/>
</dbReference>
<dbReference type="CDD" id="cd00082">
    <property type="entry name" value="HisKA"/>
    <property type="match status" value="1"/>
</dbReference>
<dbReference type="SUPFAM" id="SSF47384">
    <property type="entry name" value="Homodimeric domain of signal transducing histidine kinase"/>
    <property type="match status" value="1"/>
</dbReference>
<dbReference type="CDD" id="cd00075">
    <property type="entry name" value="HATPase"/>
    <property type="match status" value="1"/>
</dbReference>
<dbReference type="Gene3D" id="3.30.565.10">
    <property type="entry name" value="Histidine kinase-like ATPase, C-terminal domain"/>
    <property type="match status" value="1"/>
</dbReference>
<protein>
    <recommendedName>
        <fullName evidence="2">histidine kinase</fullName>
        <ecNumber evidence="2">2.7.13.3</ecNumber>
    </recommendedName>
</protein>
<dbReference type="Proteomes" id="UP000008204">
    <property type="component" value="Chromosome"/>
</dbReference>
<dbReference type="Pfam" id="PF00512">
    <property type="entry name" value="HisKA"/>
    <property type="match status" value="1"/>
</dbReference>
<name>B7K5X5_RIPO1</name>
<keyword evidence="3" id="KW-0597">Phosphoprotein</keyword>
<evidence type="ECO:0000256" key="2">
    <source>
        <dbReference type="ARBA" id="ARBA00012438"/>
    </source>
</evidence>
<evidence type="ECO:0000259" key="7">
    <source>
        <dbReference type="PROSITE" id="PS50109"/>
    </source>
</evidence>
<dbReference type="InterPro" id="IPR004358">
    <property type="entry name" value="Sig_transdc_His_kin-like_C"/>
</dbReference>
<dbReference type="PRINTS" id="PR00344">
    <property type="entry name" value="BCTRLSENSOR"/>
</dbReference>
<dbReference type="SMART" id="SM00388">
    <property type="entry name" value="HisKA"/>
    <property type="match status" value="1"/>
</dbReference>
<dbReference type="InterPro" id="IPR036097">
    <property type="entry name" value="HisK_dim/P_sf"/>
</dbReference>
<keyword evidence="4" id="KW-0808">Transferase</keyword>
<dbReference type="RefSeq" id="WP_012597281.1">
    <property type="nucleotide sequence ID" value="NC_011726.1"/>
</dbReference>
<dbReference type="InterPro" id="IPR003661">
    <property type="entry name" value="HisK_dim/P_dom"/>
</dbReference>
<evidence type="ECO:0000256" key="6">
    <source>
        <dbReference type="ARBA" id="ARBA00023012"/>
    </source>
</evidence>
<dbReference type="Pfam" id="PF02518">
    <property type="entry name" value="HATPase_c"/>
    <property type="match status" value="1"/>
</dbReference>
<keyword evidence="9" id="KW-1185">Reference proteome</keyword>
<dbReference type="SUPFAM" id="SSF55874">
    <property type="entry name" value="ATPase domain of HSP90 chaperone/DNA topoisomerase II/histidine kinase"/>
    <property type="match status" value="1"/>
</dbReference>
<dbReference type="HOGENOM" id="CLU_544915_0_0_3"/>
<evidence type="ECO:0000313" key="8">
    <source>
        <dbReference type="EMBL" id="ACK68028.1"/>
    </source>
</evidence>
<accession>B7K5X5</accession>
<dbReference type="PANTHER" id="PTHR43711:SF1">
    <property type="entry name" value="HISTIDINE KINASE 1"/>
    <property type="match status" value="1"/>
</dbReference>
<dbReference type="KEGG" id="cyp:PCC8801_4093"/>
<sequence length="471" mass="51423">MNPPITSELSLYQLTQSLACPPPSLTVKASTLRTWVETLIQFLIQQKIEATIWAKLPNNLTWLSPLESYQQEGLAQSIYLCSIGNNHKTSPGKSSISVTDSLSNTGIISIVLEASSQLKREYFCLIISPQLCSLILAQEKSSSSAQESPSGQLQSSLLKLVYSFDLQIIEPIFTAIKQGISITDTTPAELLTDSVLPFRLPSAIDGSLLTQLWYAYLNANLLSSELSTPEKSSTKESSALVSSVALNEDFLNALARELSTPLTNIKTALRLLESMQHKREPRQRYINLIKGECDRQNSLINGLQDLAQLNHRVEKTDSCVKLEDLVPGIVSTYQPIAEEQGIRLGYTIAAGLPPVACPSAWLRQILRNLLHNSLKFTGAEGRVYVQAALKGEEVELIVTDTGIGIEHSDLAKIFENFYRGRNTIGEDTAGPGLGLAIVRQLINQCGGKIAVTSQVGKGTIFRIALPVVMSA</sequence>
<dbReference type="InterPro" id="IPR005467">
    <property type="entry name" value="His_kinase_dom"/>
</dbReference>
<dbReference type="PANTHER" id="PTHR43711">
    <property type="entry name" value="TWO-COMPONENT HISTIDINE KINASE"/>
    <property type="match status" value="1"/>
</dbReference>